<gene>
    <name evidence="1" type="ORF">RIF29_45415</name>
</gene>
<dbReference type="EMBL" id="JAYWIO010000036">
    <property type="protein sequence ID" value="KAK7236548.1"/>
    <property type="molecule type" value="Genomic_DNA"/>
</dbReference>
<accession>A0AAN9DWQ3</accession>
<name>A0AAN9DWQ3_CROPI</name>
<sequence>MPTGLGLYDLVEKLFIRAKRKEEEWTAAAIASLGLAHPFIPVLGAKDVTEGKLSHASFPFFSFVRALILFEDSAFRSSRLGDS</sequence>
<protein>
    <submittedName>
        <fullName evidence="1">Uncharacterized protein</fullName>
    </submittedName>
</protein>
<organism evidence="1 2">
    <name type="scientific">Crotalaria pallida</name>
    <name type="common">Smooth rattlebox</name>
    <name type="synonym">Crotalaria striata</name>
    <dbReference type="NCBI Taxonomy" id="3830"/>
    <lineage>
        <taxon>Eukaryota</taxon>
        <taxon>Viridiplantae</taxon>
        <taxon>Streptophyta</taxon>
        <taxon>Embryophyta</taxon>
        <taxon>Tracheophyta</taxon>
        <taxon>Spermatophyta</taxon>
        <taxon>Magnoliopsida</taxon>
        <taxon>eudicotyledons</taxon>
        <taxon>Gunneridae</taxon>
        <taxon>Pentapetalae</taxon>
        <taxon>rosids</taxon>
        <taxon>fabids</taxon>
        <taxon>Fabales</taxon>
        <taxon>Fabaceae</taxon>
        <taxon>Papilionoideae</taxon>
        <taxon>50 kb inversion clade</taxon>
        <taxon>genistoids sensu lato</taxon>
        <taxon>core genistoids</taxon>
        <taxon>Crotalarieae</taxon>
        <taxon>Crotalaria</taxon>
    </lineage>
</organism>
<comment type="caution">
    <text evidence="1">The sequence shown here is derived from an EMBL/GenBank/DDBJ whole genome shotgun (WGS) entry which is preliminary data.</text>
</comment>
<keyword evidence="2" id="KW-1185">Reference proteome</keyword>
<proteinExistence type="predicted"/>
<evidence type="ECO:0000313" key="2">
    <source>
        <dbReference type="Proteomes" id="UP001372338"/>
    </source>
</evidence>
<dbReference type="Proteomes" id="UP001372338">
    <property type="component" value="Unassembled WGS sequence"/>
</dbReference>
<evidence type="ECO:0000313" key="1">
    <source>
        <dbReference type="EMBL" id="KAK7236548.1"/>
    </source>
</evidence>
<dbReference type="AlphaFoldDB" id="A0AAN9DWQ3"/>
<reference evidence="1 2" key="1">
    <citation type="submission" date="2024-01" db="EMBL/GenBank/DDBJ databases">
        <title>The genomes of 5 underutilized Papilionoideae crops provide insights into root nodulation and disease resistanc.</title>
        <authorList>
            <person name="Yuan L."/>
        </authorList>
    </citation>
    <scope>NUCLEOTIDE SEQUENCE [LARGE SCALE GENOMIC DNA]</scope>
    <source>
        <strain evidence="1">ZHUSHIDOU_FW_LH</strain>
        <tissue evidence="1">Leaf</tissue>
    </source>
</reference>